<dbReference type="PANTHER" id="PTHR46124">
    <property type="entry name" value="D-AMINOACYL-TRNA DEACYLASE"/>
    <property type="match status" value="1"/>
</dbReference>
<feature type="binding site" evidence="3">
    <location>
        <position position="36"/>
    </location>
    <ligand>
        <name>a divalent metal cation</name>
        <dbReference type="ChEBI" id="CHEBI:60240"/>
        <label>1</label>
    </ligand>
</feature>
<dbReference type="NCBIfam" id="TIGR00010">
    <property type="entry name" value="YchF/TatD family DNA exonuclease"/>
    <property type="match status" value="1"/>
</dbReference>
<dbReference type="InterPro" id="IPR015991">
    <property type="entry name" value="TatD/YcfH-like"/>
</dbReference>
<dbReference type="Gene3D" id="3.20.20.140">
    <property type="entry name" value="Metal-dependent hydrolases"/>
    <property type="match status" value="1"/>
</dbReference>
<accession>A0A4Q7MDV0</accession>
<keyword evidence="2" id="KW-0378">Hydrolase</keyword>
<name>A0A4Q7MDV0_9MICO</name>
<dbReference type="SUPFAM" id="SSF51556">
    <property type="entry name" value="Metallo-dependent hydrolases"/>
    <property type="match status" value="1"/>
</dbReference>
<dbReference type="AlphaFoldDB" id="A0A4Q7MDV0"/>
<reference evidence="5 6" key="1">
    <citation type="submission" date="2019-02" db="EMBL/GenBank/DDBJ databases">
        <title>Genomic Encyclopedia of Type Strains, Phase IV (KMG-IV): sequencing the most valuable type-strain genomes for metagenomic binning, comparative biology and taxonomic classification.</title>
        <authorList>
            <person name="Goeker M."/>
        </authorList>
    </citation>
    <scope>NUCLEOTIDE SEQUENCE [LARGE SCALE GENOMIC DNA]</scope>
    <source>
        <strain evidence="5 6">DSM 43045</strain>
    </source>
</reference>
<dbReference type="InterPro" id="IPR001130">
    <property type="entry name" value="TatD-like"/>
</dbReference>
<dbReference type="FunFam" id="3.20.20.140:FF:000005">
    <property type="entry name" value="TatD family hydrolase"/>
    <property type="match status" value="1"/>
</dbReference>
<feature type="binding site" evidence="3">
    <location>
        <position position="38"/>
    </location>
    <ligand>
        <name>a divalent metal cation</name>
        <dbReference type="ChEBI" id="CHEBI:60240"/>
        <label>1</label>
    </ligand>
</feature>
<evidence type="ECO:0000256" key="4">
    <source>
        <dbReference type="SAM" id="MobiDB-lite"/>
    </source>
</evidence>
<dbReference type="InterPro" id="IPR032466">
    <property type="entry name" value="Metal_Hydrolase"/>
</dbReference>
<feature type="region of interest" description="Disordered" evidence="4">
    <location>
        <begin position="1"/>
        <end position="23"/>
    </location>
</feature>
<sequence>MTGASPEHLRTRADAGRAVEYPPPPEPLAVGVYDNHTHLEIADGALPIDVHEHLERAASVGVVGAVQVGTDVATSRWSADVAEREPRLLAAVALHPNEAPELEVSGALDDALAVIDELAARPRVRAIGETGLDFYRTEEDGRGAQFRSFEAHIDIAKRHGLALQIHDRDAHDEVLETLRRVGAPERTVFHCFSGDQGLARLATDAGWYLSFAGNVTFKNAENLRDALRVAPRDRILVETDAPYLTPVPLRGRPNAPYLVPHTMRFMAEMLGADLDELCEQVASNTRAVYGPWHDEPVRGATG</sequence>
<feature type="binding site" evidence="3">
    <location>
        <position position="166"/>
    </location>
    <ligand>
        <name>a divalent metal cation</name>
        <dbReference type="ChEBI" id="CHEBI:60240"/>
        <label>2</label>
    </ligand>
</feature>
<gene>
    <name evidence="5" type="ORF">EV187_1336</name>
</gene>
<dbReference type="GO" id="GO:0005829">
    <property type="term" value="C:cytosol"/>
    <property type="evidence" value="ECO:0007669"/>
    <property type="project" value="TreeGrafter"/>
</dbReference>
<proteinExistence type="predicted"/>
<dbReference type="GO" id="GO:0046872">
    <property type="term" value="F:metal ion binding"/>
    <property type="evidence" value="ECO:0007669"/>
    <property type="project" value="UniProtKB-KW"/>
</dbReference>
<comment type="caution">
    <text evidence="5">The sequence shown here is derived from an EMBL/GenBank/DDBJ whole genome shotgun (WGS) entry which is preliminary data.</text>
</comment>
<protein>
    <submittedName>
        <fullName evidence="5">TatD DNase family protein</fullName>
    </submittedName>
</protein>
<dbReference type="PANTHER" id="PTHR46124:SF2">
    <property type="entry name" value="D-AMINOACYL-TRNA DEACYLASE"/>
    <property type="match status" value="1"/>
</dbReference>
<keyword evidence="1 3" id="KW-0479">Metal-binding</keyword>
<evidence type="ECO:0000313" key="6">
    <source>
        <dbReference type="Proteomes" id="UP000293289"/>
    </source>
</evidence>
<evidence type="ECO:0000256" key="3">
    <source>
        <dbReference type="PIRSR" id="PIRSR005902-1"/>
    </source>
</evidence>
<feature type="binding site" evidence="3">
    <location>
        <position position="129"/>
    </location>
    <ligand>
        <name>a divalent metal cation</name>
        <dbReference type="ChEBI" id="CHEBI:60240"/>
        <label>1</label>
    </ligand>
</feature>
<dbReference type="Proteomes" id="UP000293289">
    <property type="component" value="Unassembled WGS sequence"/>
</dbReference>
<dbReference type="Pfam" id="PF01026">
    <property type="entry name" value="TatD_DNase"/>
    <property type="match status" value="1"/>
</dbReference>
<dbReference type="CDD" id="cd01310">
    <property type="entry name" value="TatD_DNAse"/>
    <property type="match status" value="1"/>
</dbReference>
<dbReference type="RefSeq" id="WP_130352314.1">
    <property type="nucleotide sequence ID" value="NZ_SGWY01000002.1"/>
</dbReference>
<evidence type="ECO:0000256" key="2">
    <source>
        <dbReference type="ARBA" id="ARBA00022801"/>
    </source>
</evidence>
<dbReference type="GO" id="GO:0016788">
    <property type="term" value="F:hydrolase activity, acting on ester bonds"/>
    <property type="evidence" value="ECO:0007669"/>
    <property type="project" value="InterPro"/>
</dbReference>
<dbReference type="OrthoDB" id="9810005at2"/>
<dbReference type="PIRSF" id="PIRSF005902">
    <property type="entry name" value="DNase_TatD"/>
    <property type="match status" value="1"/>
</dbReference>
<feature type="compositionally biased region" description="Basic and acidic residues" evidence="4">
    <location>
        <begin position="7"/>
        <end position="17"/>
    </location>
</feature>
<dbReference type="EMBL" id="SGWY01000002">
    <property type="protein sequence ID" value="RZS65637.1"/>
    <property type="molecule type" value="Genomic_DNA"/>
</dbReference>
<feature type="binding site" evidence="3">
    <location>
        <position position="240"/>
    </location>
    <ligand>
        <name>a divalent metal cation</name>
        <dbReference type="ChEBI" id="CHEBI:60240"/>
        <label>1</label>
    </ligand>
</feature>
<keyword evidence="6" id="KW-1185">Reference proteome</keyword>
<dbReference type="GO" id="GO:0004536">
    <property type="term" value="F:DNA nuclease activity"/>
    <property type="evidence" value="ECO:0007669"/>
    <property type="project" value="InterPro"/>
</dbReference>
<organism evidence="5 6">
    <name type="scientific">Agromyces ramosus</name>
    <dbReference type="NCBI Taxonomy" id="33879"/>
    <lineage>
        <taxon>Bacteria</taxon>
        <taxon>Bacillati</taxon>
        <taxon>Actinomycetota</taxon>
        <taxon>Actinomycetes</taxon>
        <taxon>Micrococcales</taxon>
        <taxon>Microbacteriaceae</taxon>
        <taxon>Agromyces</taxon>
    </lineage>
</organism>
<evidence type="ECO:0000313" key="5">
    <source>
        <dbReference type="EMBL" id="RZS65637.1"/>
    </source>
</evidence>
<feature type="binding site" evidence="3">
    <location>
        <position position="190"/>
    </location>
    <ligand>
        <name>a divalent metal cation</name>
        <dbReference type="ChEBI" id="CHEBI:60240"/>
        <label>2</label>
    </ligand>
</feature>
<evidence type="ECO:0000256" key="1">
    <source>
        <dbReference type="ARBA" id="ARBA00022723"/>
    </source>
</evidence>